<dbReference type="Proteomes" id="UP001221208">
    <property type="component" value="Unassembled WGS sequence"/>
</dbReference>
<keyword evidence="3" id="KW-1185">Reference proteome</keyword>
<dbReference type="InterPro" id="IPR038674">
    <property type="entry name" value="CzcE_sf"/>
</dbReference>
<proteinExistence type="predicted"/>
<evidence type="ECO:0000256" key="1">
    <source>
        <dbReference type="SAM" id="SignalP"/>
    </source>
</evidence>
<dbReference type="Gene3D" id="2.60.40.2280">
    <property type="entry name" value="Heavy-metal resistance protein CzcE"/>
    <property type="match status" value="1"/>
</dbReference>
<accession>A0ABT5K790</accession>
<name>A0ABT5K790_9BURK</name>
<organism evidence="2 3">
    <name type="scientific">Janthinobacterium fluminis</name>
    <dbReference type="NCBI Taxonomy" id="2987524"/>
    <lineage>
        <taxon>Bacteria</taxon>
        <taxon>Pseudomonadati</taxon>
        <taxon>Pseudomonadota</taxon>
        <taxon>Betaproteobacteria</taxon>
        <taxon>Burkholderiales</taxon>
        <taxon>Oxalobacteraceae</taxon>
        <taxon>Janthinobacterium</taxon>
    </lineage>
</organism>
<dbReference type="RefSeq" id="WP_273673369.1">
    <property type="nucleotide sequence ID" value="NZ_JAQQXR010000009.1"/>
</dbReference>
<feature type="chain" id="PRO_5045369271" evidence="1">
    <location>
        <begin position="24"/>
        <end position="109"/>
    </location>
</feature>
<comment type="caution">
    <text evidence="2">The sequence shown here is derived from an EMBL/GenBank/DDBJ whole genome shotgun (WGS) entry which is preliminary data.</text>
</comment>
<evidence type="ECO:0000313" key="3">
    <source>
        <dbReference type="Proteomes" id="UP001221208"/>
    </source>
</evidence>
<protein>
    <submittedName>
        <fullName evidence="2">CzcE family metal-binding protein</fullName>
    </submittedName>
</protein>
<gene>
    <name evidence="2" type="ORF">OIK44_20190</name>
</gene>
<dbReference type="Pfam" id="PF16986">
    <property type="entry name" value="CzcE"/>
    <property type="match status" value="1"/>
</dbReference>
<dbReference type="InterPro" id="IPR031560">
    <property type="entry name" value="CzcE"/>
</dbReference>
<keyword evidence="1" id="KW-0732">Signal</keyword>
<sequence length="109" mass="11563">MKTNLLLPSLLALALAAAGTARAAVRTDLIGEPAPLSAATRTVWIQPGTRWVNVTGGEVVKFVVGDRAFAWNFNGADLVRGFDLSQIAPRGMLSQPVRGYVAANPLYVD</sequence>
<feature type="signal peptide" evidence="1">
    <location>
        <begin position="1"/>
        <end position="23"/>
    </location>
</feature>
<evidence type="ECO:0000313" key="2">
    <source>
        <dbReference type="EMBL" id="MDC8759911.1"/>
    </source>
</evidence>
<dbReference type="EMBL" id="JAQQXR010000009">
    <property type="protein sequence ID" value="MDC8759911.1"/>
    <property type="molecule type" value="Genomic_DNA"/>
</dbReference>
<reference evidence="2 3" key="1">
    <citation type="submission" date="2022-10" db="EMBL/GenBank/DDBJ databases">
        <title>Janthinobacterium sp. hw3 Genome sequencing.</title>
        <authorList>
            <person name="Park S."/>
        </authorList>
    </citation>
    <scope>NUCLEOTIDE SEQUENCE [LARGE SCALE GENOMIC DNA]</scope>
    <source>
        <strain evidence="3">hw3</strain>
    </source>
</reference>